<feature type="domain" description="RRM" evidence="12">
    <location>
        <begin position="57"/>
        <end position="134"/>
    </location>
</feature>
<dbReference type="Gene3D" id="3.30.70.330">
    <property type="match status" value="4"/>
</dbReference>
<dbReference type="Pfam" id="PF00008">
    <property type="entry name" value="EGF"/>
    <property type="match status" value="2"/>
</dbReference>
<keyword evidence="5 6" id="KW-1015">Disulfide bond</keyword>
<dbReference type="PANTHER" id="PTHR10352">
    <property type="entry name" value="EUKARYOTIC TRANSLATION INITIATION FACTOR 3 SUBUNIT G"/>
    <property type="match status" value="1"/>
</dbReference>
<evidence type="ECO:0000259" key="12">
    <source>
        <dbReference type="PROSITE" id="PS50102"/>
    </source>
</evidence>
<dbReference type="Gene3D" id="2.10.25.10">
    <property type="entry name" value="Laminin"/>
    <property type="match status" value="2"/>
</dbReference>
<dbReference type="InParanoid" id="A0A1X7TRS2"/>
<dbReference type="OrthoDB" id="439639at2759"/>
<dbReference type="FunFam" id="2.10.25.10:FF:000066">
    <property type="entry name" value="FAT atypical cadherin 4"/>
    <property type="match status" value="2"/>
</dbReference>
<organism evidence="13">
    <name type="scientific">Amphimedon queenslandica</name>
    <name type="common">Sponge</name>
    <dbReference type="NCBI Taxonomy" id="400682"/>
    <lineage>
        <taxon>Eukaryota</taxon>
        <taxon>Metazoa</taxon>
        <taxon>Porifera</taxon>
        <taxon>Demospongiae</taxon>
        <taxon>Heteroscleromorpha</taxon>
        <taxon>Haplosclerida</taxon>
        <taxon>Niphatidae</taxon>
        <taxon>Amphimedon</taxon>
    </lineage>
</organism>
<evidence type="ECO:0000256" key="3">
    <source>
        <dbReference type="ARBA" id="ARBA00022737"/>
    </source>
</evidence>
<evidence type="ECO:0000256" key="10">
    <source>
        <dbReference type="SAM" id="Phobius"/>
    </source>
</evidence>
<accession>A0A1X7TRS2</accession>
<dbReference type="CDD" id="cd00054">
    <property type="entry name" value="EGF_CA"/>
    <property type="match status" value="2"/>
</dbReference>
<dbReference type="InterPro" id="IPR035979">
    <property type="entry name" value="RBD_domain_sf"/>
</dbReference>
<dbReference type="InterPro" id="IPR009030">
    <property type="entry name" value="Growth_fac_rcpt_cys_sf"/>
</dbReference>
<feature type="region of interest" description="Disordered" evidence="9">
    <location>
        <begin position="38"/>
        <end position="59"/>
    </location>
</feature>
<evidence type="ECO:0000256" key="1">
    <source>
        <dbReference type="ARBA" id="ARBA00022536"/>
    </source>
</evidence>
<keyword evidence="8" id="KW-0175">Coiled coil</keyword>
<dbReference type="PROSITE" id="PS00010">
    <property type="entry name" value="ASX_HYDROXYL"/>
    <property type="match status" value="2"/>
</dbReference>
<feature type="compositionally biased region" description="Acidic residues" evidence="9">
    <location>
        <begin position="1389"/>
        <end position="1409"/>
    </location>
</feature>
<keyword evidence="2" id="KW-0732">Signal</keyword>
<dbReference type="STRING" id="400682.A0A1X7TRS2"/>
<evidence type="ECO:0000256" key="5">
    <source>
        <dbReference type="ARBA" id="ARBA00023157"/>
    </source>
</evidence>
<proteinExistence type="predicted"/>
<evidence type="ECO:0000259" key="11">
    <source>
        <dbReference type="PROSITE" id="PS50026"/>
    </source>
</evidence>
<feature type="domain" description="EGF-like" evidence="11">
    <location>
        <begin position="1615"/>
        <end position="1651"/>
    </location>
</feature>
<dbReference type="InterPro" id="IPR012677">
    <property type="entry name" value="Nucleotide-bd_a/b_plait_sf"/>
</dbReference>
<feature type="disulfide bond" evidence="6">
    <location>
        <begin position="1641"/>
        <end position="1650"/>
    </location>
</feature>
<feature type="region of interest" description="Disordered" evidence="9">
    <location>
        <begin position="1376"/>
        <end position="1462"/>
    </location>
</feature>
<comment type="caution">
    <text evidence="6">Lacks conserved residue(s) required for the propagation of feature annotation.</text>
</comment>
<feature type="coiled-coil region" evidence="8">
    <location>
        <begin position="1156"/>
        <end position="1197"/>
    </location>
</feature>
<dbReference type="SMART" id="SM00181">
    <property type="entry name" value="EGF"/>
    <property type="match status" value="3"/>
</dbReference>
<dbReference type="GO" id="GO:0005509">
    <property type="term" value="F:calcium ion binding"/>
    <property type="evidence" value="ECO:0007669"/>
    <property type="project" value="InterPro"/>
</dbReference>
<feature type="domain" description="RRM" evidence="12">
    <location>
        <begin position="355"/>
        <end position="426"/>
    </location>
</feature>
<feature type="transmembrane region" description="Helical" evidence="10">
    <location>
        <begin position="1724"/>
        <end position="1752"/>
    </location>
</feature>
<dbReference type="GO" id="GO:0003723">
    <property type="term" value="F:RNA binding"/>
    <property type="evidence" value="ECO:0007669"/>
    <property type="project" value="UniProtKB-UniRule"/>
</dbReference>
<feature type="compositionally biased region" description="Low complexity" evidence="9">
    <location>
        <begin position="1424"/>
        <end position="1433"/>
    </location>
</feature>
<keyword evidence="3" id="KW-0677">Repeat</keyword>
<sequence length="1799" mass="202885">YEVFTYAQGFPQSMLIARVPSSVSDLEFLKSKVVEHVTDETREEEREEESEPSPPLHTIRMRGLPYDASEKHVHKFFSPIQLSNIRLLKDDRERCSGLAFVDVMSKTDLKEAMKRNKGRMGRRYIELVVDTGSKEKTVKEKSKRPWEEKEDEETVESIADSGQIFIRNLPYTTTEEELTELFEEYGQLSEINLLVDKSTGSFIGLGYVTFMFPEHAVKAFSELDGQVFQGRLLHLLPSKPPNKEVGVVKSIEPETQSSSFKSKQKEKLKLEAGSSHNWNTLFLGSNAVADSTADQFGVRKSELLDLDTTQSLAVRLALGETQLVNETREFLESHGVKLNLFDTDENEVTRKRSKNVVLVKNLPFGTSTKELTELFGPFGSLSCVILPPAGISALVEYSSSNAKVAFKKLSYCEFKHLPLYLEWASFGVMSGEPSQPLRILDMIVLRNVLFEASKKELFQLLLAFSKIKSIRLPKKQNDNSHHGFCFVEYSTTEDTHSTFGCQLILQPSLKDVVFNDTVEVTSSLIAGIGLPNSGKTFVLEKAFKEFIKLKPSGKLSLDAYLKRKKNEQCLSIYELCALGGPPHDQFAWSFATRHYGAIYSMIHILAHRKNLNRNSICLSPITNHSPIDEHIHWLFGEAYSHLESIKGNDESLKLTLIQDGLALLNVMDFGVNKALHGLLPIILSFCHRNICLVFFSLDNDAPNFNKKPDLLDAKYATRGDKDTAMSQRSKLTQLLHFATLGHEKSQKLRDLSVPFIATTKENASSAQAKETIESQIQKSDLGLFSELINVDLKDKNSILSFGDKMQEFIKYKYKESTIDIPFRSMLFRSYLASLNLDTIIFDKSFIIKEAKCLNITDVDDFLKIFTDFGSILYIPQFESLKKFVIIDVWKFTEYLNKLYYPNLSEPHAEDLSVYGIVSEQSVRDVLFPEKNVSHFMQILTEFGMAATLYSGSSIILEHKALDSDQRYYFLPIARVSSPKSIPLHEDDYVFFEIDNIASPPDVLAGITEELMKNKEVFMLGTTEHNVSLFEFRSKESHLKMEIVCEGDKIKLKVKDIQEDTFSSAVQVCKKFLKASVSFFKRYNNIILNFKYTFAIPCSPVFERYHYYDEGEHYHRKESMLCSHCSNSQDTYKKCWNDAAQKCQYLKHEGYKRSQDVTRLQLENMQFCDTNEELKRQIEDMGKQLEDKDRHIARLTKRSGDQTHDKAYFDFDKASDIDNLKGCQILEKESFLVEGGKCQSINWQKYGLSIDLQEESFLPSTTAKVAVNVFIGGSFVFPKNFVLVSAVYAVSVSKSLFKSFMSLSLQHCIDLKAYPTLTECLEFATVPITTPTPNSIPYKFSIMKGGDFSDSSYGVINQDELCFLVCIVGYSEASLSNGGNGENGGGVNEGSEDEEDIANDDDDCFMEDDGGGQSREQRGNEDSDSSITTGSSSSHADPISDDSSIRSKSPGEKKHHHDDKKHAAASIEKAKRYIIAMFGEECENLVIFAATKRLNALIEHIKKYHNAKKELQHVPFQFEKDKNYIELIFDSKQEPQYTKEWVVSPLMKPCKSGFQLYLEVWDDDVFGLDDLIDRIVVNIPNRTSSQISHTTIGNEDPGNYSCICSAGWTGKSCHFSIEYCESNPCINNGTCVNLPNAYYCNCSSQYEGLNCELAVNACLPDPCQNNSTCINHVTSYSCECNEGFTGHDCESIISSSYTTALLPSPSANPPTTTIDTTTSQTIGPIVGGIVGSLFLTILLITAFVAVSVITSCFKKRKMRNHKEIHTSDAMDNVATITPLPNPSYAVIQRAYDDNDEDLYI</sequence>
<evidence type="ECO:0000256" key="7">
    <source>
        <dbReference type="PROSITE-ProRule" id="PRU00176"/>
    </source>
</evidence>
<feature type="domain" description="RRM" evidence="12">
    <location>
        <begin position="162"/>
        <end position="240"/>
    </location>
</feature>
<protein>
    <submittedName>
        <fullName evidence="13">Uncharacterized protein</fullName>
    </submittedName>
</protein>
<keyword evidence="10" id="KW-0472">Membrane</keyword>
<keyword evidence="1 6" id="KW-0245">EGF-like domain</keyword>
<dbReference type="CDD" id="cd12254">
    <property type="entry name" value="RRM_hnRNPH_ESRPs_RBM12_like"/>
    <property type="match status" value="1"/>
</dbReference>
<dbReference type="InterPro" id="IPR001881">
    <property type="entry name" value="EGF-like_Ca-bd_dom"/>
</dbReference>
<dbReference type="PROSITE" id="PS01186">
    <property type="entry name" value="EGF_2"/>
    <property type="match status" value="2"/>
</dbReference>
<reference evidence="13" key="1">
    <citation type="submission" date="2017-05" db="UniProtKB">
        <authorList>
            <consortium name="EnsemblMetazoa"/>
        </authorList>
    </citation>
    <scope>IDENTIFICATION</scope>
</reference>
<evidence type="ECO:0000256" key="6">
    <source>
        <dbReference type="PROSITE-ProRule" id="PRU00076"/>
    </source>
</evidence>
<dbReference type="eggNOG" id="KOG1217">
    <property type="taxonomic scope" value="Eukaryota"/>
</dbReference>
<dbReference type="Pfam" id="PF00076">
    <property type="entry name" value="RRM_1"/>
    <property type="match status" value="3"/>
</dbReference>
<feature type="domain" description="RRM" evidence="12">
    <location>
        <begin position="441"/>
        <end position="544"/>
    </location>
</feature>
<dbReference type="PROSITE" id="PS50026">
    <property type="entry name" value="EGF_3"/>
    <property type="match status" value="2"/>
</dbReference>
<feature type="compositionally biased region" description="Basic and acidic residues" evidence="9">
    <location>
        <begin position="1442"/>
        <end position="1451"/>
    </location>
</feature>
<dbReference type="SUPFAM" id="SSF54928">
    <property type="entry name" value="RNA-binding domain, RBD"/>
    <property type="match status" value="3"/>
</dbReference>
<evidence type="ECO:0000256" key="4">
    <source>
        <dbReference type="ARBA" id="ARBA00022884"/>
    </source>
</evidence>
<dbReference type="PROSITE" id="PS50102">
    <property type="entry name" value="RRM"/>
    <property type="match status" value="4"/>
</dbReference>
<name>A0A1X7TRS2_AMPQE</name>
<dbReference type="PROSITE" id="PS00022">
    <property type="entry name" value="EGF_1"/>
    <property type="match status" value="3"/>
</dbReference>
<dbReference type="SMART" id="SM00179">
    <property type="entry name" value="EGF_CA"/>
    <property type="match status" value="2"/>
</dbReference>
<keyword evidence="4 7" id="KW-0694">RNA-binding</keyword>
<feature type="domain" description="EGF-like" evidence="11">
    <location>
        <begin position="1653"/>
        <end position="1689"/>
    </location>
</feature>
<evidence type="ECO:0000256" key="9">
    <source>
        <dbReference type="SAM" id="MobiDB-lite"/>
    </source>
</evidence>
<dbReference type="SUPFAM" id="SSF57184">
    <property type="entry name" value="Growth factor receptor domain"/>
    <property type="match status" value="1"/>
</dbReference>
<dbReference type="CDD" id="cd12317">
    <property type="entry name" value="RRM4_RBM19_RRM3_MRD1"/>
    <property type="match status" value="1"/>
</dbReference>
<dbReference type="SMART" id="SM00360">
    <property type="entry name" value="RRM"/>
    <property type="match status" value="4"/>
</dbReference>
<keyword evidence="10" id="KW-0812">Transmembrane</keyword>
<evidence type="ECO:0000256" key="8">
    <source>
        <dbReference type="SAM" id="Coils"/>
    </source>
</evidence>
<dbReference type="InterPro" id="IPR000504">
    <property type="entry name" value="RRM_dom"/>
</dbReference>
<feature type="compositionally biased region" description="Gly residues" evidence="9">
    <location>
        <begin position="1377"/>
        <end position="1387"/>
    </location>
</feature>
<feature type="disulfide bond" evidence="6">
    <location>
        <begin position="1679"/>
        <end position="1688"/>
    </location>
</feature>
<dbReference type="eggNOG" id="KOG0110">
    <property type="taxonomic scope" value="Eukaryota"/>
</dbReference>
<dbReference type="EnsemblMetazoa" id="Aqu2.1.17536_001">
    <property type="protein sequence ID" value="Aqu2.1.17536_001"/>
    <property type="gene ID" value="Aqu2.1.17536"/>
</dbReference>
<dbReference type="InterPro" id="IPR000152">
    <property type="entry name" value="EGF-type_Asp/Asn_hydroxyl_site"/>
</dbReference>
<dbReference type="InterPro" id="IPR000742">
    <property type="entry name" value="EGF"/>
</dbReference>
<keyword evidence="10" id="KW-1133">Transmembrane helix</keyword>
<evidence type="ECO:0000313" key="13">
    <source>
        <dbReference type="EnsemblMetazoa" id="Aqu2.1.17536_001"/>
    </source>
</evidence>
<evidence type="ECO:0000256" key="2">
    <source>
        <dbReference type="ARBA" id="ARBA00022729"/>
    </source>
</evidence>